<dbReference type="CDD" id="cd00086">
    <property type="entry name" value="homeodomain"/>
    <property type="match status" value="1"/>
</dbReference>
<keyword evidence="8" id="KW-1185">Reference proteome</keyword>
<evidence type="ECO:0000256" key="3">
    <source>
        <dbReference type="PROSITE-ProRule" id="PRU00108"/>
    </source>
</evidence>
<feature type="domain" description="Homeobox" evidence="6">
    <location>
        <begin position="275"/>
        <end position="328"/>
    </location>
</feature>
<evidence type="ECO:0000256" key="4">
    <source>
        <dbReference type="RuleBase" id="RU000682"/>
    </source>
</evidence>
<accession>A0AA39I3E7</accession>
<protein>
    <recommendedName>
        <fullName evidence="6">Homeobox domain-containing protein</fullName>
    </recommendedName>
</protein>
<comment type="caution">
    <text evidence="7">The sequence shown here is derived from an EMBL/GenBank/DDBJ whole genome shotgun (WGS) entry which is preliminary data.</text>
</comment>
<feature type="compositionally biased region" description="Low complexity" evidence="5">
    <location>
        <begin position="200"/>
        <end position="222"/>
    </location>
</feature>
<dbReference type="GO" id="GO:0000977">
    <property type="term" value="F:RNA polymerase II transcription regulatory region sequence-specific DNA binding"/>
    <property type="evidence" value="ECO:0007669"/>
    <property type="project" value="TreeGrafter"/>
</dbReference>
<reference evidence="7" key="1">
    <citation type="submission" date="2023-06" db="EMBL/GenBank/DDBJ databases">
        <title>Genomic analysis of the entomopathogenic nematode Steinernema hermaphroditum.</title>
        <authorList>
            <person name="Schwarz E.M."/>
            <person name="Heppert J.K."/>
            <person name="Baniya A."/>
            <person name="Schwartz H.T."/>
            <person name="Tan C.-H."/>
            <person name="Antoshechkin I."/>
            <person name="Sternberg P.W."/>
            <person name="Goodrich-Blair H."/>
            <person name="Dillman A.R."/>
        </authorList>
    </citation>
    <scope>NUCLEOTIDE SEQUENCE</scope>
    <source>
        <strain evidence="7">PS9179</strain>
        <tissue evidence="7">Whole animal</tissue>
    </source>
</reference>
<keyword evidence="3 4" id="KW-0539">Nucleus</keyword>
<proteinExistence type="inferred from homology"/>
<dbReference type="GO" id="GO:0005634">
    <property type="term" value="C:nucleus"/>
    <property type="evidence" value="ECO:0007669"/>
    <property type="project" value="UniProtKB-SubCell"/>
</dbReference>
<evidence type="ECO:0000256" key="5">
    <source>
        <dbReference type="SAM" id="MobiDB-lite"/>
    </source>
</evidence>
<keyword evidence="3 4" id="KW-0238">DNA-binding</keyword>
<comment type="subcellular location">
    <subcellularLocation>
        <location evidence="1 3 4">Nucleus</location>
    </subcellularLocation>
</comment>
<dbReference type="AlphaFoldDB" id="A0AA39I3E7"/>
<dbReference type="SUPFAM" id="SSF46689">
    <property type="entry name" value="Homeodomain-like"/>
    <property type="match status" value="1"/>
</dbReference>
<feature type="region of interest" description="Disordered" evidence="5">
    <location>
        <begin position="198"/>
        <end position="222"/>
    </location>
</feature>
<dbReference type="SMART" id="SM00389">
    <property type="entry name" value="HOX"/>
    <property type="match status" value="1"/>
</dbReference>
<dbReference type="GO" id="GO:0003700">
    <property type="term" value="F:DNA-binding transcription factor activity"/>
    <property type="evidence" value="ECO:0007669"/>
    <property type="project" value="TreeGrafter"/>
</dbReference>
<dbReference type="InterPro" id="IPR047152">
    <property type="entry name" value="Caudal_homeobox"/>
</dbReference>
<dbReference type="GO" id="GO:0030154">
    <property type="term" value="P:cell differentiation"/>
    <property type="evidence" value="ECO:0007669"/>
    <property type="project" value="TreeGrafter"/>
</dbReference>
<dbReference type="Pfam" id="PF00046">
    <property type="entry name" value="Homeodomain"/>
    <property type="match status" value="1"/>
</dbReference>
<evidence type="ECO:0000259" key="6">
    <source>
        <dbReference type="PROSITE" id="PS50071"/>
    </source>
</evidence>
<evidence type="ECO:0000313" key="8">
    <source>
        <dbReference type="Proteomes" id="UP001175271"/>
    </source>
</evidence>
<dbReference type="PANTHER" id="PTHR24332">
    <property type="entry name" value="HOMEOBOX PROTEIN CDX"/>
    <property type="match status" value="1"/>
</dbReference>
<sequence length="328" mass="35799">MAPLPSIQKISTLKSILKSDRTQMPLTATPLRPSLEQLDVTKYALFAPFGPRPPQTTSSSTGRSFGSAVQLITSPLLGFKGQGIDYDAPSSASAPGPPVDLTSFEPSKMNNHPWGAMYPTGGLPAGPPTSTAGNPPGTFSYDDQATMAAAMAWNAQDWPANLSHYYNYGSSATSDVYNPMAAFPFKCESLDIQYPSDPCPSTSLASQASSSTKSSPQTPQTPALASMYYPDYYGGAMNLNICDNWKMSTVKKKGLVPAPIVPYRTGPGTNNVRVRTAEKYRAVYNEYQRLELEKEYLTNNFISSERKAILSTELNLTERQIKIWFQNR</sequence>
<dbReference type="PANTHER" id="PTHR24332:SF9">
    <property type="entry name" value="HOMEOTIC PROTEIN CAUDAL"/>
    <property type="match status" value="1"/>
</dbReference>
<evidence type="ECO:0000256" key="2">
    <source>
        <dbReference type="ARBA" id="ARBA00010341"/>
    </source>
</evidence>
<dbReference type="Proteomes" id="UP001175271">
    <property type="component" value="Unassembled WGS sequence"/>
</dbReference>
<evidence type="ECO:0000256" key="1">
    <source>
        <dbReference type="ARBA" id="ARBA00004123"/>
    </source>
</evidence>
<dbReference type="Gene3D" id="1.10.10.60">
    <property type="entry name" value="Homeodomain-like"/>
    <property type="match status" value="1"/>
</dbReference>
<gene>
    <name evidence="7" type="ORF">QR680_012832</name>
</gene>
<dbReference type="GO" id="GO:0009887">
    <property type="term" value="P:animal organ morphogenesis"/>
    <property type="evidence" value="ECO:0007669"/>
    <property type="project" value="TreeGrafter"/>
</dbReference>
<name>A0AA39I3E7_9BILA</name>
<dbReference type="PROSITE" id="PS50071">
    <property type="entry name" value="HOMEOBOX_2"/>
    <property type="match status" value="1"/>
</dbReference>
<dbReference type="GO" id="GO:0009948">
    <property type="term" value="P:anterior/posterior axis specification"/>
    <property type="evidence" value="ECO:0007669"/>
    <property type="project" value="TreeGrafter"/>
</dbReference>
<keyword evidence="3 4" id="KW-0371">Homeobox</keyword>
<dbReference type="InterPro" id="IPR009057">
    <property type="entry name" value="Homeodomain-like_sf"/>
</dbReference>
<dbReference type="GO" id="GO:0006357">
    <property type="term" value="P:regulation of transcription by RNA polymerase II"/>
    <property type="evidence" value="ECO:0007669"/>
    <property type="project" value="TreeGrafter"/>
</dbReference>
<dbReference type="EMBL" id="JAUCMV010000002">
    <property type="protein sequence ID" value="KAK0417098.1"/>
    <property type="molecule type" value="Genomic_DNA"/>
</dbReference>
<organism evidence="7 8">
    <name type="scientific">Steinernema hermaphroditum</name>
    <dbReference type="NCBI Taxonomy" id="289476"/>
    <lineage>
        <taxon>Eukaryota</taxon>
        <taxon>Metazoa</taxon>
        <taxon>Ecdysozoa</taxon>
        <taxon>Nematoda</taxon>
        <taxon>Chromadorea</taxon>
        <taxon>Rhabditida</taxon>
        <taxon>Tylenchina</taxon>
        <taxon>Panagrolaimomorpha</taxon>
        <taxon>Strongyloidoidea</taxon>
        <taxon>Steinernematidae</taxon>
        <taxon>Steinernema</taxon>
    </lineage>
</organism>
<comment type="similarity">
    <text evidence="2">Belongs to the Caudal homeobox family.</text>
</comment>
<dbReference type="InterPro" id="IPR001356">
    <property type="entry name" value="HD"/>
</dbReference>
<evidence type="ECO:0000313" key="7">
    <source>
        <dbReference type="EMBL" id="KAK0417098.1"/>
    </source>
</evidence>